<dbReference type="EMBL" id="JBIRYI010000012">
    <property type="protein sequence ID" value="MFI2489099.1"/>
    <property type="molecule type" value="Genomic_DNA"/>
</dbReference>
<name>A0ABW7XNI8_9MICO</name>
<dbReference type="Gene3D" id="3.40.50.720">
    <property type="entry name" value="NAD(P)-binding Rossmann-like Domain"/>
    <property type="match status" value="1"/>
</dbReference>
<evidence type="ECO:0000313" key="4">
    <source>
        <dbReference type="Proteomes" id="UP001611580"/>
    </source>
</evidence>
<proteinExistence type="predicted"/>
<sequence>MRVVVVGATGNVGTALLRVLHVEPQVTSLLGIARRLPDRSAEPYAHAGWAAVDVGSEEMDEAVVERLAEQFRGADAVVHLAWLIQPNRERELLRRTNVEGTRRVAEAVARAGVPHLVVASSVGAYSPVTDDEPRREDWATSGVRTSHYSVDKAAQESVLDEFESAHPDVAVARLRPALTFQADAAQEIVRYFLGPLVPVGLLRHGRPPVLPLPAGLRLQAVHADDVADAYARVVRERARGAFNVAARDVLSGRDLARIAGHGRLLEVSPSVVRGALAAAYAGHVVRTDPGWLDMAMAVPVLDATRIRSELGWTPRRTAAEALEDLLAGMAVGQGTGSAPMRPATPRPPGEAVVPVPRRLGEESRIPDSMDHYLFGLYLSDHYTGATAGLERLELMTRTYADTPFYAELAEATEQLRGERELYRDLLATLGVPRRRHRQVAAWVGEKAGRLKLNGRLTDRSPMTAVLEAELMRSAVLGKIGGWQTLREHTDDVGLDAGRLDELLDQARAQVELFDRFHAWARERAFRVRTSAEAWER</sequence>
<dbReference type="RefSeq" id="WP_397406175.1">
    <property type="nucleotide sequence ID" value="NZ_JBIRYI010000012.1"/>
</dbReference>
<accession>A0ABW7XNI8</accession>
<feature type="domain" description="NAD-dependent epimerase/dehydratase" evidence="2">
    <location>
        <begin position="3"/>
        <end position="245"/>
    </location>
</feature>
<dbReference type="InterPro" id="IPR001509">
    <property type="entry name" value="Epimerase_deHydtase"/>
</dbReference>
<dbReference type="PANTHER" id="PTHR43245">
    <property type="entry name" value="BIFUNCTIONAL POLYMYXIN RESISTANCE PROTEIN ARNA"/>
    <property type="match status" value="1"/>
</dbReference>
<gene>
    <name evidence="3" type="ORF">ACH47X_19475</name>
</gene>
<dbReference type="InterPro" id="IPR050177">
    <property type="entry name" value="Lipid_A_modif_metabolic_enz"/>
</dbReference>
<feature type="region of interest" description="Disordered" evidence="1">
    <location>
        <begin position="335"/>
        <end position="354"/>
    </location>
</feature>
<comment type="caution">
    <text evidence="3">The sequence shown here is derived from an EMBL/GenBank/DDBJ whole genome shotgun (WGS) entry which is preliminary data.</text>
</comment>
<dbReference type="SUPFAM" id="SSF51735">
    <property type="entry name" value="NAD(P)-binding Rossmann-fold domains"/>
    <property type="match status" value="1"/>
</dbReference>
<dbReference type="PANTHER" id="PTHR43245:SF52">
    <property type="entry name" value="NAD-DEPENDENT EPIMERASE_DEHYDRATASE"/>
    <property type="match status" value="1"/>
</dbReference>
<dbReference type="Proteomes" id="UP001611580">
    <property type="component" value="Unassembled WGS sequence"/>
</dbReference>
<evidence type="ECO:0000259" key="2">
    <source>
        <dbReference type="Pfam" id="PF01370"/>
    </source>
</evidence>
<dbReference type="Pfam" id="PF01370">
    <property type="entry name" value="Epimerase"/>
    <property type="match status" value="1"/>
</dbReference>
<evidence type="ECO:0000256" key="1">
    <source>
        <dbReference type="SAM" id="MobiDB-lite"/>
    </source>
</evidence>
<dbReference type="InterPro" id="IPR036291">
    <property type="entry name" value="NAD(P)-bd_dom_sf"/>
</dbReference>
<keyword evidence="4" id="KW-1185">Reference proteome</keyword>
<organism evidence="3 4">
    <name type="scientific">Promicromonospora kroppenstedtii</name>
    <dbReference type="NCBI Taxonomy" id="440482"/>
    <lineage>
        <taxon>Bacteria</taxon>
        <taxon>Bacillati</taxon>
        <taxon>Actinomycetota</taxon>
        <taxon>Actinomycetes</taxon>
        <taxon>Micrococcales</taxon>
        <taxon>Promicromonosporaceae</taxon>
        <taxon>Promicromonospora</taxon>
    </lineage>
</organism>
<reference evidence="3 4" key="1">
    <citation type="submission" date="2024-10" db="EMBL/GenBank/DDBJ databases">
        <title>The Natural Products Discovery Center: Release of the First 8490 Sequenced Strains for Exploring Actinobacteria Biosynthetic Diversity.</title>
        <authorList>
            <person name="Kalkreuter E."/>
            <person name="Kautsar S.A."/>
            <person name="Yang D."/>
            <person name="Bader C.D."/>
            <person name="Teijaro C.N."/>
            <person name="Fluegel L."/>
            <person name="Davis C.M."/>
            <person name="Simpson J.R."/>
            <person name="Lauterbach L."/>
            <person name="Steele A.D."/>
            <person name="Gui C."/>
            <person name="Meng S."/>
            <person name="Li G."/>
            <person name="Viehrig K."/>
            <person name="Ye F."/>
            <person name="Su P."/>
            <person name="Kiefer A.F."/>
            <person name="Nichols A."/>
            <person name="Cepeda A.J."/>
            <person name="Yan W."/>
            <person name="Fan B."/>
            <person name="Jiang Y."/>
            <person name="Adhikari A."/>
            <person name="Zheng C.-J."/>
            <person name="Schuster L."/>
            <person name="Cowan T.M."/>
            <person name="Smanski M.J."/>
            <person name="Chevrette M.G."/>
            <person name="De Carvalho L.P.S."/>
            <person name="Shen B."/>
        </authorList>
    </citation>
    <scope>NUCLEOTIDE SEQUENCE [LARGE SCALE GENOMIC DNA]</scope>
    <source>
        <strain evidence="3 4">NPDC019481</strain>
    </source>
</reference>
<evidence type="ECO:0000313" key="3">
    <source>
        <dbReference type="EMBL" id="MFI2489099.1"/>
    </source>
</evidence>
<protein>
    <submittedName>
        <fullName evidence="3">NAD-dependent epimerase/dehydratase family protein</fullName>
    </submittedName>
</protein>